<dbReference type="Gene3D" id="3.50.50.60">
    <property type="entry name" value="FAD/NAD(P)-binding domain"/>
    <property type="match status" value="2"/>
</dbReference>
<dbReference type="Gene3D" id="1.20.1440.230">
    <property type="entry name" value="NADH-ubiquinone oxidoreductase 51kDa subunit, iron-sulphur binding domain"/>
    <property type="match status" value="1"/>
</dbReference>
<dbReference type="InterPro" id="IPR001949">
    <property type="entry name" value="NADH-UbQ_OxRdtase_51kDa_CS"/>
</dbReference>
<evidence type="ECO:0000313" key="2">
    <source>
        <dbReference type="EMBL" id="TBW36090.1"/>
    </source>
</evidence>
<dbReference type="GO" id="GO:0051539">
    <property type="term" value="F:4 iron, 4 sulfur cluster binding"/>
    <property type="evidence" value="ECO:0007669"/>
    <property type="project" value="InterPro"/>
</dbReference>
<dbReference type="OrthoDB" id="9803192at2"/>
<dbReference type="GO" id="GO:0010181">
    <property type="term" value="F:FMN binding"/>
    <property type="evidence" value="ECO:0007669"/>
    <property type="project" value="InterPro"/>
</dbReference>
<dbReference type="SUPFAM" id="SSF51971">
    <property type="entry name" value="Nucleotide-binding domain"/>
    <property type="match status" value="2"/>
</dbReference>
<evidence type="ECO:0000313" key="3">
    <source>
        <dbReference type="Proteomes" id="UP000292781"/>
    </source>
</evidence>
<dbReference type="InterPro" id="IPR023753">
    <property type="entry name" value="FAD/NAD-binding_dom"/>
</dbReference>
<dbReference type="Pfam" id="PF07992">
    <property type="entry name" value="Pyr_redox_2"/>
    <property type="match status" value="1"/>
</dbReference>
<dbReference type="PROSITE" id="PS00645">
    <property type="entry name" value="COMPLEX1_51K_2"/>
    <property type="match status" value="1"/>
</dbReference>
<dbReference type="InterPro" id="IPR028261">
    <property type="entry name" value="DPD_II"/>
</dbReference>
<dbReference type="PRINTS" id="PR00419">
    <property type="entry name" value="ADXRDTASE"/>
</dbReference>
<dbReference type="InterPro" id="IPR036188">
    <property type="entry name" value="FAD/NAD-bd_sf"/>
</dbReference>
<dbReference type="EMBL" id="SJFN01000022">
    <property type="protein sequence ID" value="TBW36090.1"/>
    <property type="molecule type" value="Genomic_DNA"/>
</dbReference>
<dbReference type="AlphaFoldDB" id="A0A4Q9VKX1"/>
<evidence type="ECO:0000259" key="1">
    <source>
        <dbReference type="SMART" id="SM00928"/>
    </source>
</evidence>
<dbReference type="SUPFAM" id="SSF46548">
    <property type="entry name" value="alpha-helical ferredoxin"/>
    <property type="match status" value="2"/>
</dbReference>
<feature type="domain" description="NADH-ubiquinone oxidoreductase 51kDa subunit iron-sulphur binding" evidence="1">
    <location>
        <begin position="61"/>
        <end position="106"/>
    </location>
</feature>
<dbReference type="Pfam" id="PF14691">
    <property type="entry name" value="Fer4_20"/>
    <property type="match status" value="1"/>
</dbReference>
<dbReference type="InterPro" id="IPR037207">
    <property type="entry name" value="Nuop51_4Fe4S-bd_sf"/>
</dbReference>
<dbReference type="PANTHER" id="PTHR42783">
    <property type="entry name" value="GLUTAMATE SYNTHASE [NADPH] SMALL CHAIN"/>
    <property type="match status" value="1"/>
</dbReference>
<reference evidence="2 3" key="1">
    <citation type="submission" date="2019-02" db="EMBL/GenBank/DDBJ databases">
        <title>Siculibacillus lacustris gen. nov., sp. nov., a new rosette-forming bacterium isolated from a freshwater crater lake (Lake St. Ana, Romania).</title>
        <authorList>
            <person name="Felfoldi T."/>
            <person name="Marton Z."/>
            <person name="Szabo A."/>
            <person name="Mentes A."/>
            <person name="Boka K."/>
            <person name="Marialigeti K."/>
            <person name="Mathe I."/>
            <person name="Koncz M."/>
            <person name="Schumann P."/>
            <person name="Toth E."/>
        </authorList>
    </citation>
    <scope>NUCLEOTIDE SEQUENCE [LARGE SCALE GENOMIC DNA]</scope>
    <source>
        <strain evidence="2 3">SA-279</strain>
    </source>
</reference>
<protein>
    <submittedName>
        <fullName evidence="2">FAD-dependent oxidoreductase</fullName>
    </submittedName>
</protein>
<keyword evidence="3" id="KW-1185">Reference proteome</keyword>
<dbReference type="GO" id="GO:0008137">
    <property type="term" value="F:NADH dehydrogenase (ubiquinone) activity"/>
    <property type="evidence" value="ECO:0007669"/>
    <property type="project" value="InterPro"/>
</dbReference>
<organism evidence="2 3">
    <name type="scientific">Siculibacillus lacustris</name>
    <dbReference type="NCBI Taxonomy" id="1549641"/>
    <lineage>
        <taxon>Bacteria</taxon>
        <taxon>Pseudomonadati</taxon>
        <taxon>Pseudomonadota</taxon>
        <taxon>Alphaproteobacteria</taxon>
        <taxon>Hyphomicrobiales</taxon>
        <taxon>Ancalomicrobiaceae</taxon>
        <taxon>Siculibacillus</taxon>
    </lineage>
</organism>
<name>A0A4Q9VKX1_9HYPH</name>
<dbReference type="InterPro" id="IPR019575">
    <property type="entry name" value="Nuop51_4Fe4S-bd"/>
</dbReference>
<dbReference type="Pfam" id="PF10589">
    <property type="entry name" value="NADH_4Fe-4S"/>
    <property type="match status" value="1"/>
</dbReference>
<dbReference type="Proteomes" id="UP000292781">
    <property type="component" value="Unassembled WGS sequence"/>
</dbReference>
<dbReference type="GO" id="GO:0016491">
    <property type="term" value="F:oxidoreductase activity"/>
    <property type="evidence" value="ECO:0007669"/>
    <property type="project" value="InterPro"/>
</dbReference>
<sequence length="663" mass="72163">MVRVSYGVWDGVVRDNRGLIPVEIAPDPDLEGFEYFNDGNPIRAFIGDRGFVVFDPEVDLVDALWRHMDRAAEESCGKCTPCRVGAPLIRDALAEVRAGRGSEEGWQRIAALAHQMAETSLCYLGQSSANALLAAIEHFPEHLKPGGAPAPVDNGMSYVTAPCVEACPSKVAVPRYIDFIKDGRPDLSLGVILRKYPMAATCGRVCVRFCEMACRRNAIDEPVGIKILKRYVADQQAGLHGPIFSPDMIPTRLPDSMRVAVVGGGPAGVSCAYHLLLRGYHVDVLEAAEVAGGMARSGIPSYRLPKDVLKAETDTVEQLGGHFRFGQALGRDFTIDDLFEQGYKAVFLGLGCAKGTLLGVADEDPSLKGYFSGIDFLLEVHNHVEYGAPLALHGEVAVVGGGNVAMDCVRSALRLGASKVHLIYRRTEADMPADHEEIEAAKQEGVIFHCLTNPSRILSEDGRIVGMDLIDMRQTVPDKKGRIGVEPIPGTEHAFRCDVVVAAIGQQVDKQTLPASDGVQLDKWGCVAINPQTLVTTRMGVFAGGDCASGASTLIHAMAMGLKAARAIDDYLRHGHARFFPRTRMRRLLNENKLLSGECFEVPVAHQYRIDIPNLSPDERRRTFEEVEKPITAAEAYREAARCLRCYRVYSVVTETAVPGGTR</sequence>
<dbReference type="SMART" id="SM00928">
    <property type="entry name" value="NADH_4Fe-4S"/>
    <property type="match status" value="1"/>
</dbReference>
<dbReference type="SUPFAM" id="SSF140490">
    <property type="entry name" value="Nqo1C-terminal domain-like"/>
    <property type="match status" value="1"/>
</dbReference>
<gene>
    <name evidence="2" type="ORF">EYW49_14670</name>
</gene>
<proteinExistence type="predicted"/>
<dbReference type="PANTHER" id="PTHR42783:SF3">
    <property type="entry name" value="GLUTAMATE SYNTHASE [NADPH] SMALL CHAIN-RELATED"/>
    <property type="match status" value="1"/>
</dbReference>
<dbReference type="RefSeq" id="WP_131310342.1">
    <property type="nucleotide sequence ID" value="NZ_SJFN01000022.1"/>
</dbReference>
<accession>A0A4Q9VKX1</accession>
<comment type="caution">
    <text evidence="2">The sequence shown here is derived from an EMBL/GenBank/DDBJ whole genome shotgun (WGS) entry which is preliminary data.</text>
</comment>